<dbReference type="Gene3D" id="1.20.1090.10">
    <property type="entry name" value="Dehydroquinate synthase-like - alpha domain"/>
    <property type="match status" value="1"/>
</dbReference>
<dbReference type="GO" id="GO:0046872">
    <property type="term" value="F:metal ion binding"/>
    <property type="evidence" value="ECO:0007669"/>
    <property type="project" value="InterPro"/>
</dbReference>
<dbReference type="InterPro" id="IPR056798">
    <property type="entry name" value="ADH_Fe_C"/>
</dbReference>
<proteinExistence type="inferred from homology"/>
<dbReference type="EMBL" id="JEMA01000168">
    <property type="protein sequence ID" value="KYF73780.1"/>
    <property type="molecule type" value="Genomic_DNA"/>
</dbReference>
<reference evidence="7 8" key="1">
    <citation type="submission" date="2014-02" db="EMBL/GenBank/DDBJ databases">
        <title>The small core and large imbalanced accessory genome model reveals a collaborative survival strategy of Sorangium cellulosum strains in nature.</title>
        <authorList>
            <person name="Han K."/>
            <person name="Peng R."/>
            <person name="Blom J."/>
            <person name="Li Y.-Z."/>
        </authorList>
    </citation>
    <scope>NUCLEOTIDE SEQUENCE [LARGE SCALE GENOMIC DNA]</scope>
    <source>
        <strain evidence="7 8">So0008-312</strain>
    </source>
</reference>
<protein>
    <submittedName>
        <fullName evidence="7">Alcohol dehydrogenase</fullName>
    </submittedName>
</protein>
<dbReference type="InterPro" id="IPR018211">
    <property type="entry name" value="ADH_Fe_CS"/>
</dbReference>
<gene>
    <name evidence="7" type="ORF">BE15_47675</name>
</gene>
<dbReference type="GO" id="GO:0004022">
    <property type="term" value="F:alcohol dehydrogenase (NAD+) activity"/>
    <property type="evidence" value="ECO:0007669"/>
    <property type="project" value="TreeGrafter"/>
</dbReference>
<evidence type="ECO:0000256" key="1">
    <source>
        <dbReference type="ARBA" id="ARBA00001962"/>
    </source>
</evidence>
<keyword evidence="4" id="KW-0520">NAD</keyword>
<evidence type="ECO:0000259" key="5">
    <source>
        <dbReference type="Pfam" id="PF00465"/>
    </source>
</evidence>
<dbReference type="AlphaFoldDB" id="A0A150R0K2"/>
<evidence type="ECO:0000256" key="3">
    <source>
        <dbReference type="ARBA" id="ARBA00023002"/>
    </source>
</evidence>
<keyword evidence="3" id="KW-0560">Oxidoreductase</keyword>
<dbReference type="PROSITE" id="PS00913">
    <property type="entry name" value="ADH_IRON_1"/>
    <property type="match status" value="1"/>
</dbReference>
<evidence type="ECO:0000256" key="4">
    <source>
        <dbReference type="ARBA" id="ARBA00023027"/>
    </source>
</evidence>
<dbReference type="SUPFAM" id="SSF56796">
    <property type="entry name" value="Dehydroquinate synthase-like"/>
    <property type="match status" value="1"/>
</dbReference>
<dbReference type="FunFam" id="3.40.50.1970:FF:000003">
    <property type="entry name" value="Alcohol dehydrogenase, iron-containing"/>
    <property type="match status" value="1"/>
</dbReference>
<sequence length="405" mass="40803">MSPPTTRGIDVAPPVNALHALAFEFATATRIVFGAGKLSEVPAAVKGLGGTRALVVTGQRQGRAAPLLAALAAADVGAVTFAVAGEPTVELAREGTARGAAERCDVVVALGGGSAIDAGKAIAALLANGGDPLDYLEVVGLGKALSLPSVPFVAIPTTAGTGSEVTRNAVLASKEARVKASLRSPHMLPRLAVVDPDLLAGAPPEVLASSGLDALSQLIEPLLSIRSNPLTDGLAREGIRRSARSLRRAVLEGPDAPARDDLAAASLLGGLCLANAGLGAVHGFAAPVGGMFDAPHGAVCAALLPAVLEVNLRALRARGPDHPALPRFDEIAALVTGRAGAAPEEGIAWVRELCRDLAVPGLRRYGASEADLPALVAKARAASSMKANPLPLTDDELTEIAAASL</sequence>
<feature type="domain" description="Alcohol dehydrogenase iron-type/glycerol dehydrogenase GldA" evidence="5">
    <location>
        <begin position="29"/>
        <end position="196"/>
    </location>
</feature>
<dbReference type="Gene3D" id="3.40.50.1970">
    <property type="match status" value="1"/>
</dbReference>
<accession>A0A150R0K2</accession>
<comment type="cofactor">
    <cofactor evidence="1">
        <name>Fe cation</name>
        <dbReference type="ChEBI" id="CHEBI:24875"/>
    </cofactor>
</comment>
<name>A0A150R0K2_SORCE</name>
<dbReference type="CDD" id="cd08183">
    <property type="entry name" value="Fe-ADH-like"/>
    <property type="match status" value="1"/>
</dbReference>
<dbReference type="PANTHER" id="PTHR11496:SF102">
    <property type="entry name" value="ALCOHOL DEHYDROGENASE 4"/>
    <property type="match status" value="1"/>
</dbReference>
<dbReference type="Proteomes" id="UP000075260">
    <property type="component" value="Unassembled WGS sequence"/>
</dbReference>
<dbReference type="Pfam" id="PF25137">
    <property type="entry name" value="ADH_Fe_C"/>
    <property type="match status" value="1"/>
</dbReference>
<evidence type="ECO:0000313" key="8">
    <source>
        <dbReference type="Proteomes" id="UP000075260"/>
    </source>
</evidence>
<feature type="domain" description="Fe-containing alcohol dehydrogenase-like C-terminal" evidence="6">
    <location>
        <begin position="208"/>
        <end position="404"/>
    </location>
</feature>
<dbReference type="InterPro" id="IPR039697">
    <property type="entry name" value="Alcohol_dehydrogenase_Fe"/>
</dbReference>
<dbReference type="InterPro" id="IPR001670">
    <property type="entry name" value="ADH_Fe/GldA"/>
</dbReference>
<dbReference type="PANTHER" id="PTHR11496">
    <property type="entry name" value="ALCOHOL DEHYDROGENASE"/>
    <property type="match status" value="1"/>
</dbReference>
<organism evidence="7 8">
    <name type="scientific">Sorangium cellulosum</name>
    <name type="common">Polyangium cellulosum</name>
    <dbReference type="NCBI Taxonomy" id="56"/>
    <lineage>
        <taxon>Bacteria</taxon>
        <taxon>Pseudomonadati</taxon>
        <taxon>Myxococcota</taxon>
        <taxon>Polyangia</taxon>
        <taxon>Polyangiales</taxon>
        <taxon>Polyangiaceae</taxon>
        <taxon>Sorangium</taxon>
    </lineage>
</organism>
<comment type="caution">
    <text evidence="7">The sequence shown here is derived from an EMBL/GenBank/DDBJ whole genome shotgun (WGS) entry which is preliminary data.</text>
</comment>
<comment type="similarity">
    <text evidence="2">Belongs to the iron-containing alcohol dehydrogenase family.</text>
</comment>
<dbReference type="Pfam" id="PF00465">
    <property type="entry name" value="Fe-ADH"/>
    <property type="match status" value="1"/>
</dbReference>
<evidence type="ECO:0000256" key="2">
    <source>
        <dbReference type="ARBA" id="ARBA00007358"/>
    </source>
</evidence>
<evidence type="ECO:0000313" key="7">
    <source>
        <dbReference type="EMBL" id="KYF73780.1"/>
    </source>
</evidence>
<evidence type="ECO:0000259" key="6">
    <source>
        <dbReference type="Pfam" id="PF25137"/>
    </source>
</evidence>